<dbReference type="RefSeq" id="WP_099621950.1">
    <property type="nucleotide sequence ID" value="NZ_CP024201.1"/>
</dbReference>
<proteinExistence type="predicted"/>
<dbReference type="InterPro" id="IPR016032">
    <property type="entry name" value="Sig_transdc_resp-reg_C-effctor"/>
</dbReference>
<sequence>MTIDLDGIYAAIEDDRAFDQLADHIASACDTRSAIFVGQQPDGTASWLRANYWDRALLAEYQRNFIQADPWTETAVTIGRFGRAAALDQRLPPEDLVDTAIYNDLLRVHGDDTGRCLGVMPPPGREGLIMAIHRAAGDAAFTVADEQRLDEVYGHVRRVVSLRKTLALERDRSARLQDIVDQTGEAILRLDRNLQVIALSAAARRLVDAGDGLSLNRRSLVAPAGVATELRAAVAAVIDRTTLARAALLCHRPSGRRPYRLALLPAGFDGDAGALLRIDDPDRPTPGTDWRRALQDAYGLTTMEADLALRLYAEHSLDEIADLRGVVRETLRTQLKSLFLKTGVNRQSALLKLLATFPMGNQDAD</sequence>
<dbReference type="GO" id="GO:0006355">
    <property type="term" value="P:regulation of DNA-templated transcription"/>
    <property type="evidence" value="ECO:0007669"/>
    <property type="project" value="InterPro"/>
</dbReference>
<dbReference type="SUPFAM" id="SSF46894">
    <property type="entry name" value="C-terminal effector domain of the bipartite response regulators"/>
    <property type="match status" value="1"/>
</dbReference>
<evidence type="ECO:0000259" key="1">
    <source>
        <dbReference type="Pfam" id="PF08448"/>
    </source>
</evidence>
<protein>
    <recommendedName>
        <fullName evidence="1">PAS fold-4 domain-containing protein</fullName>
    </recommendedName>
</protein>
<keyword evidence="3" id="KW-1185">Reference proteome</keyword>
<evidence type="ECO:0000313" key="2">
    <source>
        <dbReference type="EMBL" id="ATQ42696.1"/>
    </source>
</evidence>
<dbReference type="Proteomes" id="UP000228945">
    <property type="component" value="Chromosome"/>
</dbReference>
<evidence type="ECO:0000313" key="3">
    <source>
        <dbReference type="Proteomes" id="UP000228945"/>
    </source>
</evidence>
<dbReference type="GO" id="GO:0003677">
    <property type="term" value="F:DNA binding"/>
    <property type="evidence" value="ECO:0007669"/>
    <property type="project" value="InterPro"/>
</dbReference>
<feature type="domain" description="PAS fold-4" evidence="1">
    <location>
        <begin position="180"/>
        <end position="276"/>
    </location>
</feature>
<dbReference type="OrthoDB" id="5497412at2"/>
<dbReference type="KEGG" id="cmb:CSW64_09870"/>
<reference evidence="2 3" key="1">
    <citation type="submission" date="2017-10" db="EMBL/GenBank/DDBJ databases">
        <title>Genome sequence of Caulobacter mirabilis FWC38.</title>
        <authorList>
            <person name="Fiebig A."/>
            <person name="Crosson S."/>
        </authorList>
    </citation>
    <scope>NUCLEOTIDE SEQUENCE [LARGE SCALE GENOMIC DNA]</scope>
    <source>
        <strain evidence="2 3">FWC 38</strain>
    </source>
</reference>
<dbReference type="InterPro" id="IPR013656">
    <property type="entry name" value="PAS_4"/>
</dbReference>
<name>A0A2D2AXG3_9CAUL</name>
<dbReference type="Pfam" id="PF08448">
    <property type="entry name" value="PAS_4"/>
    <property type="match status" value="1"/>
</dbReference>
<dbReference type="AlphaFoldDB" id="A0A2D2AXG3"/>
<dbReference type="EMBL" id="CP024201">
    <property type="protein sequence ID" value="ATQ42696.1"/>
    <property type="molecule type" value="Genomic_DNA"/>
</dbReference>
<organism evidence="2 3">
    <name type="scientific">Caulobacter mirabilis</name>
    <dbReference type="NCBI Taxonomy" id="69666"/>
    <lineage>
        <taxon>Bacteria</taxon>
        <taxon>Pseudomonadati</taxon>
        <taxon>Pseudomonadota</taxon>
        <taxon>Alphaproteobacteria</taxon>
        <taxon>Caulobacterales</taxon>
        <taxon>Caulobacteraceae</taxon>
        <taxon>Caulobacter</taxon>
    </lineage>
</organism>
<gene>
    <name evidence="2" type="ORF">CSW64_09870</name>
</gene>
<accession>A0A2D2AXG3</accession>